<dbReference type="Proteomes" id="UP000320011">
    <property type="component" value="Unassembled WGS sequence"/>
</dbReference>
<evidence type="ECO:0000256" key="4">
    <source>
        <dbReference type="ARBA" id="ARBA00022692"/>
    </source>
</evidence>
<reference evidence="10 11" key="1">
    <citation type="submission" date="2019-07" db="EMBL/GenBank/DDBJ databases">
        <authorList>
            <person name="Duangmal K."/>
            <person name="Teo W.F.A."/>
        </authorList>
    </citation>
    <scope>NUCLEOTIDE SEQUENCE [LARGE SCALE GENOMIC DNA]</scope>
    <source>
        <strain evidence="10 11">TBRC 6029</strain>
    </source>
</reference>
<feature type="transmembrane region" description="Helical" evidence="8">
    <location>
        <begin position="161"/>
        <end position="184"/>
    </location>
</feature>
<keyword evidence="3" id="KW-1003">Cell membrane</keyword>
<evidence type="ECO:0000256" key="3">
    <source>
        <dbReference type="ARBA" id="ARBA00022475"/>
    </source>
</evidence>
<comment type="caution">
    <text evidence="10">The sequence shown here is derived from an EMBL/GenBank/DDBJ whole genome shotgun (WGS) entry which is preliminary data.</text>
</comment>
<dbReference type="InterPro" id="IPR036259">
    <property type="entry name" value="MFS_trans_sf"/>
</dbReference>
<evidence type="ECO:0000259" key="9">
    <source>
        <dbReference type="PROSITE" id="PS50850"/>
    </source>
</evidence>
<evidence type="ECO:0000256" key="2">
    <source>
        <dbReference type="ARBA" id="ARBA00022448"/>
    </source>
</evidence>
<dbReference type="PROSITE" id="PS00217">
    <property type="entry name" value="SUGAR_TRANSPORT_2"/>
    <property type="match status" value="1"/>
</dbReference>
<feature type="transmembrane region" description="Helical" evidence="8">
    <location>
        <begin position="322"/>
        <end position="342"/>
    </location>
</feature>
<feature type="transmembrane region" description="Helical" evidence="8">
    <location>
        <begin position="383"/>
        <end position="406"/>
    </location>
</feature>
<dbReference type="InterPro" id="IPR005828">
    <property type="entry name" value="MFS_sugar_transport-like"/>
</dbReference>
<dbReference type="InterPro" id="IPR051084">
    <property type="entry name" value="H+-coupled_symporters"/>
</dbReference>
<feature type="transmembrane region" description="Helical" evidence="8">
    <location>
        <begin position="62"/>
        <end position="88"/>
    </location>
</feature>
<feature type="domain" description="Major facilitator superfamily (MFS) profile" evidence="9">
    <location>
        <begin position="24"/>
        <end position="436"/>
    </location>
</feature>
<reference evidence="10 11" key="2">
    <citation type="submission" date="2019-08" db="EMBL/GenBank/DDBJ databases">
        <title>Amycolatopsis acidicola sp. nov., isolated from peat swamp forest soil.</title>
        <authorList>
            <person name="Srisuk N."/>
        </authorList>
    </citation>
    <scope>NUCLEOTIDE SEQUENCE [LARGE SCALE GENOMIC DNA]</scope>
    <source>
        <strain evidence="10 11">TBRC 6029</strain>
    </source>
</reference>
<protein>
    <submittedName>
        <fullName evidence="10">MFS transporter</fullName>
    </submittedName>
</protein>
<keyword evidence="6 8" id="KW-1133">Transmembrane helix</keyword>
<gene>
    <name evidence="10" type="ORF">FNH05_14525</name>
</gene>
<dbReference type="InterPro" id="IPR020846">
    <property type="entry name" value="MFS_dom"/>
</dbReference>
<feature type="transmembrane region" description="Helical" evidence="8">
    <location>
        <begin position="412"/>
        <end position="431"/>
    </location>
</feature>
<keyword evidence="2" id="KW-0813">Transport</keyword>
<dbReference type="OrthoDB" id="8953821at2"/>
<dbReference type="EMBL" id="VJWX01000121">
    <property type="protein sequence ID" value="TVT51586.1"/>
    <property type="molecule type" value="Genomic_DNA"/>
</dbReference>
<comment type="subcellular location">
    <subcellularLocation>
        <location evidence="1">Cell membrane</location>
        <topology evidence="1">Multi-pass membrane protein</topology>
    </subcellularLocation>
</comment>
<dbReference type="PANTHER" id="PTHR43528:SF1">
    <property type="entry name" value="ALPHA-KETOGLUTARATE PERMEASE"/>
    <property type="match status" value="1"/>
</dbReference>
<evidence type="ECO:0000256" key="6">
    <source>
        <dbReference type="ARBA" id="ARBA00022989"/>
    </source>
</evidence>
<evidence type="ECO:0000256" key="8">
    <source>
        <dbReference type="SAM" id="Phobius"/>
    </source>
</evidence>
<keyword evidence="5" id="KW-0769">Symport</keyword>
<evidence type="ECO:0000313" key="10">
    <source>
        <dbReference type="EMBL" id="TVT51586.1"/>
    </source>
</evidence>
<name>A0A558CS47_9PSEU</name>
<dbReference type="Pfam" id="PF00083">
    <property type="entry name" value="Sugar_tr"/>
    <property type="match status" value="1"/>
</dbReference>
<dbReference type="GO" id="GO:0005886">
    <property type="term" value="C:plasma membrane"/>
    <property type="evidence" value="ECO:0007669"/>
    <property type="project" value="UniProtKB-SubCell"/>
</dbReference>
<sequence>MAAPISAPETGRAQAEGRPGRFRVLLGAGIGNTLEWYDWSVYAIFAPFFAKQFFVSGNATSALLSTLAVFAVGFLMRPLGGFVFGWLADRRGRRFSLTTSMMTMAAGSLVIGLAPTHGTLGTGAALILLLARLLQGLAHGGEIAASYTYVAEIAPPSRRGLWATSMYVSVTAGIVLASLVGAAGSSLFGEQALRNWAWRLPFLLGGLLGLAGLYLRRTLRETDVYTESAGETAETEPGSRGLRHLVRELARNKVSLARILGMTAGVTVVYYVWAVGISGFAITTKGVPATAGLWATVAANLFFMVTLPLWGKLSDRFGRKPVFLVYGAAFLVLSFPLMAALNGSALRLGLLMALALFFLGAFVGIMPAYFAELFPTHVRASGVGVPYSIMVALFGGTAPYVLTWLHVHGLEWLFSCYLVVLVAVGIVTTMLTPETKGRPLT</sequence>
<feature type="transmembrane region" description="Helical" evidence="8">
    <location>
        <begin position="259"/>
        <end position="283"/>
    </location>
</feature>
<accession>A0A558CS47</accession>
<feature type="transmembrane region" description="Helical" evidence="8">
    <location>
        <begin position="289"/>
        <end position="310"/>
    </location>
</feature>
<feature type="transmembrane region" description="Helical" evidence="8">
    <location>
        <begin position="348"/>
        <end position="371"/>
    </location>
</feature>
<dbReference type="PROSITE" id="PS50850">
    <property type="entry name" value="MFS"/>
    <property type="match status" value="1"/>
</dbReference>
<dbReference type="SUPFAM" id="SSF103473">
    <property type="entry name" value="MFS general substrate transporter"/>
    <property type="match status" value="1"/>
</dbReference>
<dbReference type="GO" id="GO:0015293">
    <property type="term" value="F:symporter activity"/>
    <property type="evidence" value="ECO:0007669"/>
    <property type="project" value="UniProtKB-KW"/>
</dbReference>
<organism evidence="10 11">
    <name type="scientific">Amycolatopsis rhizosphaerae</name>
    <dbReference type="NCBI Taxonomy" id="2053003"/>
    <lineage>
        <taxon>Bacteria</taxon>
        <taxon>Bacillati</taxon>
        <taxon>Actinomycetota</taxon>
        <taxon>Actinomycetes</taxon>
        <taxon>Pseudonocardiales</taxon>
        <taxon>Pseudonocardiaceae</taxon>
        <taxon>Amycolatopsis</taxon>
    </lineage>
</organism>
<dbReference type="RefSeq" id="WP_144588407.1">
    <property type="nucleotide sequence ID" value="NZ_VJWX01000121.1"/>
</dbReference>
<dbReference type="PANTHER" id="PTHR43528">
    <property type="entry name" value="ALPHA-KETOGLUTARATE PERMEASE"/>
    <property type="match status" value="1"/>
</dbReference>
<keyword evidence="7 8" id="KW-0472">Membrane</keyword>
<evidence type="ECO:0000256" key="1">
    <source>
        <dbReference type="ARBA" id="ARBA00004651"/>
    </source>
</evidence>
<dbReference type="AlphaFoldDB" id="A0A558CS47"/>
<dbReference type="InterPro" id="IPR005829">
    <property type="entry name" value="Sugar_transporter_CS"/>
</dbReference>
<proteinExistence type="predicted"/>
<dbReference type="Gene3D" id="1.20.1250.20">
    <property type="entry name" value="MFS general substrate transporter like domains"/>
    <property type="match status" value="2"/>
</dbReference>
<evidence type="ECO:0000313" key="11">
    <source>
        <dbReference type="Proteomes" id="UP000320011"/>
    </source>
</evidence>
<keyword evidence="4 8" id="KW-0812">Transmembrane</keyword>
<evidence type="ECO:0000256" key="7">
    <source>
        <dbReference type="ARBA" id="ARBA00023136"/>
    </source>
</evidence>
<keyword evidence="11" id="KW-1185">Reference proteome</keyword>
<evidence type="ECO:0000256" key="5">
    <source>
        <dbReference type="ARBA" id="ARBA00022847"/>
    </source>
</evidence>
<feature type="transmembrane region" description="Helical" evidence="8">
    <location>
        <begin position="120"/>
        <end position="140"/>
    </location>
</feature>
<feature type="transmembrane region" description="Helical" evidence="8">
    <location>
        <begin position="196"/>
        <end position="215"/>
    </location>
</feature>